<accession>A0A8E2JIR3</accession>
<name>A0A8E2JIR3_9PEZI</name>
<dbReference type="AlphaFoldDB" id="A0A8E2JIR3"/>
<proteinExistence type="predicted"/>
<sequence>MALLLAPYNDSMRLGRGFNSYTQTMCIDQAVEVVQDDIITIRSEDPSQIVSYSSRFVKKLSDVMDSMNISYGSSIKKGTVEISGNTSSVDEDKIKASDLNAIVSVKVVNQTTTLVDNCQFKPIKTILPGSPRFNDVYGDCYISGFIEGGDFTGIMSIRVLDRSKVDKISSSIKGAMNTSSAGEFTLDSVSLDGMDSWNLKDTETTISVNWMGGGQVKDFQTGKHNAISTDVPTLIAVRSTLRMEMNKIVEAVDVLARDPGILKRQMKDSSGSLNPLIKSIILEAQCGRYNTHFSSPLSVSTTAIPPTEAPTTESPPTEAPTSEVQPTEVPAMEVSITQAPTMIHSTPQPSPSITFDFDSLVAPEIWADLLHVPKEGVISAAVVNPDKITPLTSGFPPPPSVDHKPEPKSEIAPPSEISVPQNAQSAPPPEPAKLKIHAASWGGVDITQYMSRFVDADQILTIDTNTIAQSIPDPWWMTKKSLTILFQYTGSGFGLLITSEFNGVQKITPTSMTDRPNVRQVGLSPQRRSGGLYIIAVVWGDEVLSSPAMLEQIYSYAQSKQQFPVTSSFFGVDTWPGIQKSCHIYYQDVEGGPVKWALGREKRLRDGIGYMQFDQ</sequence>
<organism evidence="2 3">
    <name type="scientific">Lepidopterella palustris CBS 459.81</name>
    <dbReference type="NCBI Taxonomy" id="1314670"/>
    <lineage>
        <taxon>Eukaryota</taxon>
        <taxon>Fungi</taxon>
        <taxon>Dikarya</taxon>
        <taxon>Ascomycota</taxon>
        <taxon>Pezizomycotina</taxon>
        <taxon>Dothideomycetes</taxon>
        <taxon>Pleosporomycetidae</taxon>
        <taxon>Mytilinidiales</taxon>
        <taxon>Argynnaceae</taxon>
        <taxon>Lepidopterella</taxon>
    </lineage>
</organism>
<feature type="compositionally biased region" description="Low complexity" evidence="1">
    <location>
        <begin position="300"/>
        <end position="323"/>
    </location>
</feature>
<keyword evidence="3" id="KW-1185">Reference proteome</keyword>
<reference evidence="2 3" key="1">
    <citation type="journal article" date="2016" name="Nat. Commun.">
        <title>Ectomycorrhizal ecology is imprinted in the genome of the dominant symbiotic fungus Cenococcum geophilum.</title>
        <authorList>
            <consortium name="DOE Joint Genome Institute"/>
            <person name="Peter M."/>
            <person name="Kohler A."/>
            <person name="Ohm R.A."/>
            <person name="Kuo A."/>
            <person name="Krutzmann J."/>
            <person name="Morin E."/>
            <person name="Arend M."/>
            <person name="Barry K.W."/>
            <person name="Binder M."/>
            <person name="Choi C."/>
            <person name="Clum A."/>
            <person name="Copeland A."/>
            <person name="Grisel N."/>
            <person name="Haridas S."/>
            <person name="Kipfer T."/>
            <person name="LaButti K."/>
            <person name="Lindquist E."/>
            <person name="Lipzen A."/>
            <person name="Maire R."/>
            <person name="Meier B."/>
            <person name="Mihaltcheva S."/>
            <person name="Molinier V."/>
            <person name="Murat C."/>
            <person name="Poggeler S."/>
            <person name="Quandt C.A."/>
            <person name="Sperisen C."/>
            <person name="Tritt A."/>
            <person name="Tisserant E."/>
            <person name="Crous P.W."/>
            <person name="Henrissat B."/>
            <person name="Nehls U."/>
            <person name="Egli S."/>
            <person name="Spatafora J.W."/>
            <person name="Grigoriev I.V."/>
            <person name="Martin F.M."/>
        </authorList>
    </citation>
    <scope>NUCLEOTIDE SEQUENCE [LARGE SCALE GENOMIC DNA]</scope>
    <source>
        <strain evidence="2 3">CBS 459.81</strain>
    </source>
</reference>
<feature type="region of interest" description="Disordered" evidence="1">
    <location>
        <begin position="299"/>
        <end position="328"/>
    </location>
</feature>
<protein>
    <submittedName>
        <fullName evidence="2">Uncharacterized protein</fullName>
    </submittedName>
</protein>
<dbReference type="Proteomes" id="UP000250266">
    <property type="component" value="Unassembled WGS sequence"/>
</dbReference>
<feature type="region of interest" description="Disordered" evidence="1">
    <location>
        <begin position="388"/>
        <end position="432"/>
    </location>
</feature>
<gene>
    <name evidence="2" type="ORF">K432DRAFT_423000</name>
</gene>
<evidence type="ECO:0000313" key="2">
    <source>
        <dbReference type="EMBL" id="OCK83928.1"/>
    </source>
</evidence>
<dbReference type="OrthoDB" id="3231004at2759"/>
<evidence type="ECO:0000256" key="1">
    <source>
        <dbReference type="SAM" id="MobiDB-lite"/>
    </source>
</evidence>
<dbReference type="EMBL" id="KV744849">
    <property type="protein sequence ID" value="OCK83928.1"/>
    <property type="molecule type" value="Genomic_DNA"/>
</dbReference>
<evidence type="ECO:0000313" key="3">
    <source>
        <dbReference type="Proteomes" id="UP000250266"/>
    </source>
</evidence>